<dbReference type="InterPro" id="IPR014710">
    <property type="entry name" value="RmlC-like_jellyroll"/>
</dbReference>
<dbReference type="PANTHER" id="PTHR21047">
    <property type="entry name" value="DTDP-6-DEOXY-D-GLUCOSE-3,5 EPIMERASE"/>
    <property type="match status" value="1"/>
</dbReference>
<comment type="caution">
    <text evidence="8">The sequence shown here is derived from an EMBL/GenBank/DDBJ whole genome shotgun (WGS) entry which is preliminary data.</text>
</comment>
<evidence type="ECO:0000256" key="3">
    <source>
        <dbReference type="ARBA" id="ARBA00012098"/>
    </source>
</evidence>
<keyword evidence="7" id="KW-0413">Isomerase</keyword>
<organism evidence="8 9">
    <name type="scientific">Candidatus Danuiimicrobium aquiferis</name>
    <dbReference type="NCBI Taxonomy" id="1801832"/>
    <lineage>
        <taxon>Bacteria</taxon>
        <taxon>Pseudomonadati</taxon>
        <taxon>Candidatus Omnitrophota</taxon>
        <taxon>Candidatus Danuiimicrobium</taxon>
    </lineage>
</organism>
<dbReference type="EMBL" id="MHFR01000041">
    <property type="protein sequence ID" value="OGW97548.1"/>
    <property type="molecule type" value="Genomic_DNA"/>
</dbReference>
<dbReference type="GO" id="GO:0000271">
    <property type="term" value="P:polysaccharide biosynthetic process"/>
    <property type="evidence" value="ECO:0007669"/>
    <property type="project" value="TreeGrafter"/>
</dbReference>
<dbReference type="InterPro" id="IPR000888">
    <property type="entry name" value="RmlC-like"/>
</dbReference>
<feature type="active site" description="Proton donor" evidence="5">
    <location>
        <position position="131"/>
    </location>
</feature>
<comment type="subunit">
    <text evidence="7">Homodimer.</text>
</comment>
<dbReference type="GO" id="GO:0005829">
    <property type="term" value="C:cytosol"/>
    <property type="evidence" value="ECO:0007669"/>
    <property type="project" value="TreeGrafter"/>
</dbReference>
<dbReference type="NCBIfam" id="TIGR01221">
    <property type="entry name" value="rmlC"/>
    <property type="match status" value="1"/>
</dbReference>
<evidence type="ECO:0000256" key="6">
    <source>
        <dbReference type="PIRSR" id="PIRSR600888-3"/>
    </source>
</evidence>
<dbReference type="SUPFAM" id="SSF51182">
    <property type="entry name" value="RmlC-like cupins"/>
    <property type="match status" value="1"/>
</dbReference>
<dbReference type="Pfam" id="PF00908">
    <property type="entry name" value="dTDP_sugar_isom"/>
    <property type="match status" value="1"/>
</dbReference>
<dbReference type="Proteomes" id="UP000178187">
    <property type="component" value="Unassembled WGS sequence"/>
</dbReference>
<dbReference type="GO" id="GO:0019305">
    <property type="term" value="P:dTDP-rhamnose biosynthetic process"/>
    <property type="evidence" value="ECO:0007669"/>
    <property type="project" value="UniProtKB-UniRule"/>
</dbReference>
<reference evidence="8 9" key="1">
    <citation type="journal article" date="2016" name="Nat. Commun.">
        <title>Thousands of microbial genomes shed light on interconnected biogeochemical processes in an aquifer system.</title>
        <authorList>
            <person name="Anantharaman K."/>
            <person name="Brown C.T."/>
            <person name="Hug L.A."/>
            <person name="Sharon I."/>
            <person name="Castelle C.J."/>
            <person name="Probst A.J."/>
            <person name="Thomas B.C."/>
            <person name="Singh A."/>
            <person name="Wilkins M.J."/>
            <person name="Karaoz U."/>
            <person name="Brodie E.L."/>
            <person name="Williams K.H."/>
            <person name="Hubbard S.S."/>
            <person name="Banfield J.F."/>
        </authorList>
    </citation>
    <scope>NUCLEOTIDE SEQUENCE [LARGE SCALE GENOMIC DNA]</scope>
</reference>
<evidence type="ECO:0000256" key="2">
    <source>
        <dbReference type="ARBA" id="ARBA00001997"/>
    </source>
</evidence>
<accession>A0A1G1KX92</accession>
<dbReference type="EC" id="5.1.3.13" evidence="3 7"/>
<evidence type="ECO:0000256" key="5">
    <source>
        <dbReference type="PIRSR" id="PIRSR600888-1"/>
    </source>
</evidence>
<evidence type="ECO:0000256" key="1">
    <source>
        <dbReference type="ARBA" id="ARBA00001298"/>
    </source>
</evidence>
<comment type="pathway">
    <text evidence="7">Carbohydrate biosynthesis; dTDP-L-rhamnose biosynthesis.</text>
</comment>
<dbReference type="UniPathway" id="UPA00124"/>
<evidence type="ECO:0000313" key="9">
    <source>
        <dbReference type="Proteomes" id="UP000178187"/>
    </source>
</evidence>
<feature type="active site" description="Proton acceptor" evidence="5">
    <location>
        <position position="61"/>
    </location>
</feature>
<dbReference type="AlphaFoldDB" id="A0A1G1KX92"/>
<comment type="catalytic activity">
    <reaction evidence="1 7">
        <text>dTDP-4-dehydro-6-deoxy-alpha-D-glucose = dTDP-4-dehydro-beta-L-rhamnose</text>
        <dbReference type="Rhea" id="RHEA:16969"/>
        <dbReference type="ChEBI" id="CHEBI:57649"/>
        <dbReference type="ChEBI" id="CHEBI:62830"/>
        <dbReference type="EC" id="5.1.3.13"/>
    </reaction>
</comment>
<dbReference type="CDD" id="cd00438">
    <property type="entry name" value="cupin_RmlC"/>
    <property type="match status" value="1"/>
</dbReference>
<name>A0A1G1KX92_9BACT</name>
<dbReference type="InterPro" id="IPR011051">
    <property type="entry name" value="RmlC_Cupin_sf"/>
</dbReference>
<evidence type="ECO:0000313" key="8">
    <source>
        <dbReference type="EMBL" id="OGW97548.1"/>
    </source>
</evidence>
<proteinExistence type="inferred from homology"/>
<protein>
    <recommendedName>
        <fullName evidence="4 7">dTDP-4-dehydrorhamnose 3,5-epimerase</fullName>
        <ecNumber evidence="3 7">5.1.3.13</ecNumber>
    </recommendedName>
    <alternativeName>
        <fullName evidence="7">Thymidine diphospho-4-keto-rhamnose 3,5-epimerase</fullName>
    </alternativeName>
</protein>
<gene>
    <name evidence="8" type="ORF">A3G33_05175</name>
</gene>
<dbReference type="Gene3D" id="2.60.120.10">
    <property type="entry name" value="Jelly Rolls"/>
    <property type="match status" value="1"/>
</dbReference>
<comment type="function">
    <text evidence="2 7">Catalyzes the epimerization of the C3' and C5'positions of dTDP-6-deoxy-D-xylo-4-hexulose, forming dTDP-6-deoxy-L-lyxo-4-hexulose.</text>
</comment>
<feature type="site" description="Participates in a stacking interaction with the thymidine ring of dTDP-4-oxo-6-deoxyglucose" evidence="6">
    <location>
        <position position="137"/>
    </location>
</feature>
<evidence type="ECO:0000256" key="4">
    <source>
        <dbReference type="ARBA" id="ARBA00019595"/>
    </source>
</evidence>
<sequence>MKFTRLEIPDIILIEPKVFEDPRGFFFEFYNEKVFSQNGIHVKFIQDNYSRSSKGVLRGLHWQAEPTAQDKLVRVAKGEVFDVAVDIRKNSPTFGSYVGIYLSETNKKMLFVPKGFAHGYCVVSAVAEFFYKVSNFYSPVDERGIIWNDPTIHIEWPKLDMDYILSERDKKYSPLK</sequence>
<dbReference type="PANTHER" id="PTHR21047:SF2">
    <property type="entry name" value="THYMIDINE DIPHOSPHO-4-KETO-RHAMNOSE 3,5-EPIMERASE"/>
    <property type="match status" value="1"/>
</dbReference>
<dbReference type="GO" id="GO:0008830">
    <property type="term" value="F:dTDP-4-dehydrorhamnose 3,5-epimerase activity"/>
    <property type="evidence" value="ECO:0007669"/>
    <property type="project" value="UniProtKB-UniRule"/>
</dbReference>
<comment type="similarity">
    <text evidence="7">Belongs to the dTDP-4-dehydrorhamnose 3,5-epimerase family.</text>
</comment>
<evidence type="ECO:0000256" key="7">
    <source>
        <dbReference type="RuleBase" id="RU364069"/>
    </source>
</evidence>